<dbReference type="InterPro" id="IPR002173">
    <property type="entry name" value="Carboh/pur_kinase_PfkB_CS"/>
</dbReference>
<accession>A0A1M4VIC2</accession>
<dbReference type="RefSeq" id="WP_073248081.1">
    <property type="nucleotide sequence ID" value="NZ_FQVG01000012.1"/>
</dbReference>
<dbReference type="PRINTS" id="PR00990">
    <property type="entry name" value="RIBOKINASE"/>
</dbReference>
<dbReference type="NCBIfam" id="NF006957">
    <property type="entry name" value="PRK09434.1"/>
    <property type="match status" value="1"/>
</dbReference>
<organism evidence="8 9">
    <name type="scientific">Caloramator proteoclasticus DSM 10124</name>
    <dbReference type="NCBI Taxonomy" id="1121262"/>
    <lineage>
        <taxon>Bacteria</taxon>
        <taxon>Bacillati</taxon>
        <taxon>Bacillota</taxon>
        <taxon>Clostridia</taxon>
        <taxon>Eubacteriales</taxon>
        <taxon>Clostridiaceae</taxon>
        <taxon>Caloramator</taxon>
    </lineage>
</organism>
<keyword evidence="3" id="KW-0547">Nucleotide-binding</keyword>
<dbReference type="AlphaFoldDB" id="A0A1M4VIC2"/>
<feature type="domain" description="Carbohydrate kinase PfkB" evidence="7">
    <location>
        <begin position="1"/>
        <end position="303"/>
    </location>
</feature>
<comment type="similarity">
    <text evidence="1 6">Belongs to the carbohydrate kinase PfkB family.</text>
</comment>
<keyword evidence="2 6" id="KW-0808">Transferase</keyword>
<evidence type="ECO:0000259" key="7">
    <source>
        <dbReference type="Pfam" id="PF00294"/>
    </source>
</evidence>
<reference evidence="9" key="1">
    <citation type="submission" date="2016-11" db="EMBL/GenBank/DDBJ databases">
        <authorList>
            <person name="Varghese N."/>
            <person name="Submissions S."/>
        </authorList>
    </citation>
    <scope>NUCLEOTIDE SEQUENCE [LARGE SCALE GENOMIC DNA]</scope>
    <source>
        <strain evidence="9">DSM 10124</strain>
    </source>
</reference>
<protein>
    <submittedName>
        <fullName evidence="8">Fructokinase</fullName>
    </submittedName>
</protein>
<dbReference type="PANTHER" id="PTHR43085:SF1">
    <property type="entry name" value="PSEUDOURIDINE KINASE-RELATED"/>
    <property type="match status" value="1"/>
</dbReference>
<keyword evidence="9" id="KW-1185">Reference proteome</keyword>
<keyword evidence="4 6" id="KW-0418">Kinase</keyword>
<dbReference type="InterPro" id="IPR029056">
    <property type="entry name" value="Ribokinase-like"/>
</dbReference>
<dbReference type="SUPFAM" id="SSF53613">
    <property type="entry name" value="Ribokinase-like"/>
    <property type="match status" value="1"/>
</dbReference>
<dbReference type="GO" id="GO:0006000">
    <property type="term" value="P:fructose metabolic process"/>
    <property type="evidence" value="ECO:0007669"/>
    <property type="project" value="UniProtKB-ARBA"/>
</dbReference>
<dbReference type="Gene3D" id="3.40.1190.20">
    <property type="match status" value="1"/>
</dbReference>
<evidence type="ECO:0000256" key="6">
    <source>
        <dbReference type="RuleBase" id="RU003704"/>
    </source>
</evidence>
<evidence type="ECO:0000256" key="4">
    <source>
        <dbReference type="ARBA" id="ARBA00022777"/>
    </source>
</evidence>
<dbReference type="InterPro" id="IPR002139">
    <property type="entry name" value="Ribo/fructo_kinase"/>
</dbReference>
<gene>
    <name evidence="8" type="ORF">SAMN02746091_00900</name>
</gene>
<dbReference type="GO" id="GO:0005524">
    <property type="term" value="F:ATP binding"/>
    <property type="evidence" value="ECO:0007669"/>
    <property type="project" value="UniProtKB-KW"/>
</dbReference>
<evidence type="ECO:0000313" key="8">
    <source>
        <dbReference type="EMBL" id="SHE68573.1"/>
    </source>
</evidence>
<sequence>MKGVVTLGEVLIDFISIDDNMTFKKNPGGAPANVAAGVSRLGGKSGFIGKVGNDNLGRYLKGVLESFNVSTQNMIFTDEAHTGIVLVTLDENGERSFEFYVNPSADSLLREDDIKEEMFEGYRILHIGTISMINETSKKATLKAVKLAKEKGMYISFDPNLRLNLWESEERAKNTVFEVLDYVDILKVSDEEIRFITGRNDLKEAIKEFEKYGITLILVTLGKDGVLLNYKGRLEKVDGFPTKVVDTTGAGDAFVSGMLYSISSCQKGFEDIALDDIKYFAKIANVCGAFAVSKKGAMSALPTLDEVLEILKR</sequence>
<dbReference type="PANTHER" id="PTHR43085">
    <property type="entry name" value="HEXOKINASE FAMILY MEMBER"/>
    <property type="match status" value="1"/>
</dbReference>
<dbReference type="PROSITE" id="PS00584">
    <property type="entry name" value="PFKB_KINASES_2"/>
    <property type="match status" value="1"/>
</dbReference>
<proteinExistence type="inferred from homology"/>
<keyword evidence="5" id="KW-0067">ATP-binding</keyword>
<dbReference type="EMBL" id="FQVG01000012">
    <property type="protein sequence ID" value="SHE68573.1"/>
    <property type="molecule type" value="Genomic_DNA"/>
</dbReference>
<evidence type="ECO:0000256" key="2">
    <source>
        <dbReference type="ARBA" id="ARBA00022679"/>
    </source>
</evidence>
<dbReference type="Pfam" id="PF00294">
    <property type="entry name" value="PfkB"/>
    <property type="match status" value="1"/>
</dbReference>
<dbReference type="PROSITE" id="PS00583">
    <property type="entry name" value="PFKB_KINASES_1"/>
    <property type="match status" value="1"/>
</dbReference>
<dbReference type="Proteomes" id="UP000184423">
    <property type="component" value="Unassembled WGS sequence"/>
</dbReference>
<dbReference type="InterPro" id="IPR011611">
    <property type="entry name" value="PfkB_dom"/>
</dbReference>
<dbReference type="InterPro" id="IPR050306">
    <property type="entry name" value="PfkB_Carbo_kinase"/>
</dbReference>
<evidence type="ECO:0000256" key="3">
    <source>
        <dbReference type="ARBA" id="ARBA00022741"/>
    </source>
</evidence>
<name>A0A1M4VIC2_9CLOT</name>
<evidence type="ECO:0000256" key="1">
    <source>
        <dbReference type="ARBA" id="ARBA00010688"/>
    </source>
</evidence>
<evidence type="ECO:0000256" key="5">
    <source>
        <dbReference type="ARBA" id="ARBA00022840"/>
    </source>
</evidence>
<dbReference type="CDD" id="cd01167">
    <property type="entry name" value="bac_FRK"/>
    <property type="match status" value="1"/>
</dbReference>
<evidence type="ECO:0000313" key="9">
    <source>
        <dbReference type="Proteomes" id="UP000184423"/>
    </source>
</evidence>
<dbReference type="GO" id="GO:0008865">
    <property type="term" value="F:fructokinase activity"/>
    <property type="evidence" value="ECO:0007669"/>
    <property type="project" value="UniProtKB-ARBA"/>
</dbReference>